<dbReference type="EMBL" id="CM000157">
    <property type="protein sequence ID" value="EDW87491.2"/>
    <property type="molecule type" value="Genomic_DNA"/>
</dbReference>
<dbReference type="OrthoDB" id="7857195at2759"/>
<protein>
    <submittedName>
        <fullName evidence="2">Uncharacterized protein</fullName>
    </submittedName>
</protein>
<reference evidence="2 3" key="2">
    <citation type="journal article" date="2007" name="PLoS Biol.">
        <title>Principles of genome evolution in the Drosophila melanogaster species group.</title>
        <authorList>
            <person name="Ranz J.M."/>
            <person name="Maurin D."/>
            <person name="Chan Y.S."/>
            <person name="von Grotthuss M."/>
            <person name="Hillier L.W."/>
            <person name="Roote J."/>
            <person name="Ashburner M."/>
            <person name="Bergman C.M."/>
        </authorList>
    </citation>
    <scope>NUCLEOTIDE SEQUENCE [LARGE SCALE GENOMIC DNA]</scope>
    <source>
        <strain evidence="3">Tai18E2 / Tucson 14021-0261.01</strain>
    </source>
</reference>
<feature type="region of interest" description="Disordered" evidence="1">
    <location>
        <begin position="148"/>
        <end position="185"/>
    </location>
</feature>
<dbReference type="AlphaFoldDB" id="B4NXD4"/>
<sequence>MRGVLNKFSVRETLTGPTSHSFHTNCLFEPEYENYTEHSYFETSTTKLVMDKTKSSLLPYIMDMLSREPQLCTTLDDLVKNIKDIVLEEHINPFGSLKRAVEYALEVGVDLGIISLTDERIRVPFNFRRNLPRTRVPLSTRISPRLGRRAIKQRMPTSTAAKLAGKKRSGRKSKKTAGAASRKRH</sequence>
<feature type="compositionally biased region" description="Basic residues" evidence="1">
    <location>
        <begin position="164"/>
        <end position="185"/>
    </location>
</feature>
<dbReference type="KEGG" id="dya:Dyak_GE18208"/>
<accession>B4NXD4</accession>
<gene>
    <name evidence="2" type="primary">Dyak\GE18208</name>
    <name evidence="2" type="synonym">dyak_GLEANR_2001</name>
    <name evidence="2" type="synonym">GE18208</name>
    <name evidence="2" type="ORF">Dyak_GE18208</name>
</gene>
<dbReference type="Proteomes" id="UP000002282">
    <property type="component" value="Chromosome 2L"/>
</dbReference>
<proteinExistence type="predicted"/>
<name>B4NXD4_DROYA</name>
<dbReference type="HOGENOM" id="CLU_128942_0_0_1"/>
<evidence type="ECO:0000256" key="1">
    <source>
        <dbReference type="SAM" id="MobiDB-lite"/>
    </source>
</evidence>
<evidence type="ECO:0000313" key="3">
    <source>
        <dbReference type="Proteomes" id="UP000002282"/>
    </source>
</evidence>
<evidence type="ECO:0000313" key="2">
    <source>
        <dbReference type="EMBL" id="EDW87491.2"/>
    </source>
</evidence>
<keyword evidence="3" id="KW-1185">Reference proteome</keyword>
<reference evidence="2 3" key="1">
    <citation type="journal article" date="2007" name="Nature">
        <title>Evolution of genes and genomes on the Drosophila phylogeny.</title>
        <authorList>
            <consortium name="Drosophila 12 Genomes Consortium"/>
            <person name="Clark A.G."/>
            <person name="Eisen M.B."/>
            <person name="Smith D.R."/>
            <person name="Bergman C.M."/>
            <person name="Oliver B."/>
            <person name="Markow T.A."/>
            <person name="Kaufman T.C."/>
            <person name="Kellis M."/>
            <person name="Gelbart W."/>
            <person name="Iyer V.N."/>
            <person name="Pollard D.A."/>
            <person name="Sackton T.B."/>
            <person name="Larracuente A.M."/>
            <person name="Singh N.D."/>
            <person name="Abad J.P."/>
            <person name="Abt D.N."/>
            <person name="Adryan B."/>
            <person name="Aguade M."/>
            <person name="Akashi H."/>
            <person name="Anderson W.W."/>
            <person name="Aquadro C.F."/>
            <person name="Ardell D.H."/>
            <person name="Arguello R."/>
            <person name="Artieri C.G."/>
            <person name="Barbash D.A."/>
            <person name="Barker D."/>
            <person name="Barsanti P."/>
            <person name="Batterham P."/>
            <person name="Batzoglou S."/>
            <person name="Begun D."/>
            <person name="Bhutkar A."/>
            <person name="Blanco E."/>
            <person name="Bosak S.A."/>
            <person name="Bradley R.K."/>
            <person name="Brand A.D."/>
            <person name="Brent M.R."/>
            <person name="Brooks A.N."/>
            <person name="Brown R.H."/>
            <person name="Butlin R.K."/>
            <person name="Caggese C."/>
            <person name="Calvi B.R."/>
            <person name="Bernardo de Carvalho A."/>
            <person name="Caspi A."/>
            <person name="Castrezana S."/>
            <person name="Celniker S.E."/>
            <person name="Chang J.L."/>
            <person name="Chapple C."/>
            <person name="Chatterji S."/>
            <person name="Chinwalla A."/>
            <person name="Civetta A."/>
            <person name="Clifton S.W."/>
            <person name="Comeron J.M."/>
            <person name="Costello J.C."/>
            <person name="Coyne J.A."/>
            <person name="Daub J."/>
            <person name="David R.G."/>
            <person name="Delcher A.L."/>
            <person name="Delehaunty K."/>
            <person name="Do C.B."/>
            <person name="Ebling H."/>
            <person name="Edwards K."/>
            <person name="Eickbush T."/>
            <person name="Evans J.D."/>
            <person name="Filipski A."/>
            <person name="Findeiss S."/>
            <person name="Freyhult E."/>
            <person name="Fulton L."/>
            <person name="Fulton R."/>
            <person name="Garcia A.C."/>
            <person name="Gardiner A."/>
            <person name="Garfield D.A."/>
            <person name="Garvin B.E."/>
            <person name="Gibson G."/>
            <person name="Gilbert D."/>
            <person name="Gnerre S."/>
            <person name="Godfrey J."/>
            <person name="Good R."/>
            <person name="Gotea V."/>
            <person name="Gravely B."/>
            <person name="Greenberg A.J."/>
            <person name="Griffiths-Jones S."/>
            <person name="Gross S."/>
            <person name="Guigo R."/>
            <person name="Gustafson E.A."/>
            <person name="Haerty W."/>
            <person name="Hahn M.W."/>
            <person name="Halligan D.L."/>
            <person name="Halpern A.L."/>
            <person name="Halter G.M."/>
            <person name="Han M.V."/>
            <person name="Heger A."/>
            <person name="Hillier L."/>
            <person name="Hinrichs A.S."/>
            <person name="Holmes I."/>
            <person name="Hoskins R.A."/>
            <person name="Hubisz M.J."/>
            <person name="Hultmark D."/>
            <person name="Huntley M.A."/>
            <person name="Jaffe D.B."/>
            <person name="Jagadeeshan S."/>
            <person name="Jeck W.R."/>
            <person name="Johnson J."/>
            <person name="Jones C.D."/>
            <person name="Jordan W.C."/>
            <person name="Karpen G.H."/>
            <person name="Kataoka E."/>
            <person name="Keightley P.D."/>
            <person name="Kheradpour P."/>
            <person name="Kirkness E.F."/>
            <person name="Koerich L.B."/>
            <person name="Kristiansen K."/>
            <person name="Kudrna D."/>
            <person name="Kulathinal R.J."/>
            <person name="Kumar S."/>
            <person name="Kwok R."/>
            <person name="Lander E."/>
            <person name="Langley C.H."/>
            <person name="Lapoint R."/>
            <person name="Lazzaro B.P."/>
            <person name="Lee S.J."/>
            <person name="Levesque L."/>
            <person name="Li R."/>
            <person name="Lin C.F."/>
            <person name="Lin M.F."/>
            <person name="Lindblad-Toh K."/>
            <person name="Llopart A."/>
            <person name="Long M."/>
            <person name="Low L."/>
            <person name="Lozovsky E."/>
            <person name="Lu J."/>
            <person name="Luo M."/>
            <person name="Machado C.A."/>
            <person name="Makalowski W."/>
            <person name="Marzo M."/>
            <person name="Matsuda M."/>
            <person name="Matzkin L."/>
            <person name="McAllister B."/>
            <person name="McBride C.S."/>
            <person name="McKernan B."/>
            <person name="McKernan K."/>
            <person name="Mendez-Lago M."/>
            <person name="Minx P."/>
            <person name="Mollenhauer M.U."/>
            <person name="Montooth K."/>
            <person name="Mount S.M."/>
            <person name="Mu X."/>
            <person name="Myers E."/>
            <person name="Negre B."/>
            <person name="Newfeld S."/>
            <person name="Nielsen R."/>
            <person name="Noor M.A."/>
            <person name="O'Grady P."/>
            <person name="Pachter L."/>
            <person name="Papaceit M."/>
            <person name="Parisi M.J."/>
            <person name="Parisi M."/>
            <person name="Parts L."/>
            <person name="Pedersen J.S."/>
            <person name="Pesole G."/>
            <person name="Phillippy A.M."/>
            <person name="Ponting C.P."/>
            <person name="Pop M."/>
            <person name="Porcelli D."/>
            <person name="Powell J.R."/>
            <person name="Prohaska S."/>
            <person name="Pruitt K."/>
            <person name="Puig M."/>
            <person name="Quesneville H."/>
            <person name="Ram K.R."/>
            <person name="Rand D."/>
            <person name="Rasmussen M.D."/>
            <person name="Reed L.K."/>
            <person name="Reenan R."/>
            <person name="Reily A."/>
            <person name="Remington K.A."/>
            <person name="Rieger T.T."/>
            <person name="Ritchie M.G."/>
            <person name="Robin C."/>
            <person name="Rogers Y.H."/>
            <person name="Rohde C."/>
            <person name="Rozas J."/>
            <person name="Rubenfield M.J."/>
            <person name="Ruiz A."/>
            <person name="Russo S."/>
            <person name="Salzberg S.L."/>
            <person name="Sanchez-Gracia A."/>
            <person name="Saranga D.J."/>
            <person name="Sato H."/>
            <person name="Schaeffer S.W."/>
            <person name="Schatz M.C."/>
            <person name="Schlenke T."/>
            <person name="Schwartz R."/>
            <person name="Segarra C."/>
            <person name="Singh R.S."/>
            <person name="Sirot L."/>
            <person name="Sirota M."/>
            <person name="Sisneros N.B."/>
            <person name="Smith C.D."/>
            <person name="Smith T.F."/>
            <person name="Spieth J."/>
            <person name="Stage D.E."/>
            <person name="Stark A."/>
            <person name="Stephan W."/>
            <person name="Strausberg R.L."/>
            <person name="Strempel S."/>
            <person name="Sturgill D."/>
            <person name="Sutton G."/>
            <person name="Sutton G.G."/>
            <person name="Tao W."/>
            <person name="Teichmann S."/>
            <person name="Tobari Y.N."/>
            <person name="Tomimura Y."/>
            <person name="Tsolas J.M."/>
            <person name="Valente V.L."/>
            <person name="Venter E."/>
            <person name="Venter J.C."/>
            <person name="Vicario S."/>
            <person name="Vieira F.G."/>
            <person name="Vilella A.J."/>
            <person name="Villasante A."/>
            <person name="Walenz B."/>
            <person name="Wang J."/>
            <person name="Wasserman M."/>
            <person name="Watts T."/>
            <person name="Wilson D."/>
            <person name="Wilson R.K."/>
            <person name="Wing R.A."/>
            <person name="Wolfner M.F."/>
            <person name="Wong A."/>
            <person name="Wong G.K."/>
            <person name="Wu C.I."/>
            <person name="Wu G."/>
            <person name="Yamamoto D."/>
            <person name="Yang H.P."/>
            <person name="Yang S.P."/>
            <person name="Yorke J.A."/>
            <person name="Yoshida K."/>
            <person name="Zdobnov E."/>
            <person name="Zhang P."/>
            <person name="Zhang Y."/>
            <person name="Zimin A.V."/>
            <person name="Baldwin J."/>
            <person name="Abdouelleil A."/>
            <person name="Abdulkadir J."/>
            <person name="Abebe A."/>
            <person name="Abera B."/>
            <person name="Abreu J."/>
            <person name="Acer S.C."/>
            <person name="Aftuck L."/>
            <person name="Alexander A."/>
            <person name="An P."/>
            <person name="Anderson E."/>
            <person name="Anderson S."/>
            <person name="Arachi H."/>
            <person name="Azer M."/>
            <person name="Bachantsang P."/>
            <person name="Barry A."/>
            <person name="Bayul T."/>
            <person name="Berlin A."/>
            <person name="Bessette D."/>
            <person name="Bloom T."/>
            <person name="Blye J."/>
            <person name="Boguslavskiy L."/>
            <person name="Bonnet C."/>
            <person name="Boukhgalter B."/>
            <person name="Bourzgui I."/>
            <person name="Brown A."/>
            <person name="Cahill P."/>
            <person name="Channer S."/>
            <person name="Cheshatsang Y."/>
            <person name="Chuda L."/>
            <person name="Citroen M."/>
            <person name="Collymore A."/>
            <person name="Cooke P."/>
            <person name="Costello M."/>
            <person name="D'Aco K."/>
            <person name="Daza R."/>
            <person name="De Haan G."/>
            <person name="DeGray S."/>
            <person name="DeMaso C."/>
            <person name="Dhargay N."/>
            <person name="Dooley K."/>
            <person name="Dooley E."/>
            <person name="Doricent M."/>
            <person name="Dorje P."/>
            <person name="Dorjee K."/>
            <person name="Dupes A."/>
            <person name="Elong R."/>
            <person name="Falk J."/>
            <person name="Farina A."/>
            <person name="Faro S."/>
            <person name="Ferguson D."/>
            <person name="Fisher S."/>
            <person name="Foley C.D."/>
            <person name="Franke A."/>
            <person name="Friedrich D."/>
            <person name="Gadbois L."/>
            <person name="Gearin G."/>
            <person name="Gearin C.R."/>
            <person name="Giannoukos G."/>
            <person name="Goode T."/>
            <person name="Graham J."/>
            <person name="Grandbois E."/>
            <person name="Grewal S."/>
            <person name="Gyaltsen K."/>
            <person name="Hafez N."/>
            <person name="Hagos B."/>
            <person name="Hall J."/>
            <person name="Henson C."/>
            <person name="Hollinger A."/>
            <person name="Honan T."/>
            <person name="Huard M.D."/>
            <person name="Hughes L."/>
            <person name="Hurhula B."/>
            <person name="Husby M.E."/>
            <person name="Kamat A."/>
            <person name="Kanga B."/>
            <person name="Kashin S."/>
            <person name="Khazanovich D."/>
            <person name="Kisner P."/>
            <person name="Lance K."/>
            <person name="Lara M."/>
            <person name="Lee W."/>
            <person name="Lennon N."/>
            <person name="Letendre F."/>
            <person name="LeVine R."/>
            <person name="Lipovsky A."/>
            <person name="Liu X."/>
            <person name="Liu J."/>
            <person name="Liu S."/>
            <person name="Lokyitsang T."/>
            <person name="Lokyitsang Y."/>
            <person name="Lubonja R."/>
            <person name="Lui A."/>
            <person name="MacDonald P."/>
            <person name="Magnisalis V."/>
            <person name="Maru K."/>
            <person name="Matthews C."/>
            <person name="McCusker W."/>
            <person name="McDonough S."/>
            <person name="Mehta T."/>
            <person name="Meldrim J."/>
            <person name="Meneus L."/>
            <person name="Mihai O."/>
            <person name="Mihalev A."/>
            <person name="Mihova T."/>
            <person name="Mittelman R."/>
            <person name="Mlenga V."/>
            <person name="Montmayeur A."/>
            <person name="Mulrain L."/>
            <person name="Navidi A."/>
            <person name="Naylor J."/>
            <person name="Negash T."/>
            <person name="Nguyen T."/>
            <person name="Nguyen N."/>
            <person name="Nicol R."/>
            <person name="Norbu C."/>
            <person name="Norbu N."/>
            <person name="Novod N."/>
            <person name="O'Neill B."/>
            <person name="Osman S."/>
            <person name="Markiewicz E."/>
            <person name="Oyono O.L."/>
            <person name="Patti C."/>
            <person name="Phunkhang P."/>
            <person name="Pierre F."/>
            <person name="Priest M."/>
            <person name="Raghuraman S."/>
            <person name="Rege F."/>
            <person name="Reyes R."/>
            <person name="Rise C."/>
            <person name="Rogov P."/>
            <person name="Ross K."/>
            <person name="Ryan E."/>
            <person name="Settipalli S."/>
            <person name="Shea T."/>
            <person name="Sherpa N."/>
            <person name="Shi L."/>
            <person name="Shih D."/>
            <person name="Sparrow T."/>
            <person name="Spaulding J."/>
            <person name="Stalker J."/>
            <person name="Stange-Thomann N."/>
            <person name="Stavropoulos S."/>
            <person name="Stone C."/>
            <person name="Strader C."/>
            <person name="Tesfaye S."/>
            <person name="Thomson T."/>
            <person name="Thoulutsang Y."/>
            <person name="Thoulutsang D."/>
            <person name="Topham K."/>
            <person name="Topping I."/>
            <person name="Tsamla T."/>
            <person name="Vassiliev H."/>
            <person name="Vo A."/>
            <person name="Wangchuk T."/>
            <person name="Wangdi T."/>
            <person name="Weiand M."/>
            <person name="Wilkinson J."/>
            <person name="Wilson A."/>
            <person name="Yadav S."/>
            <person name="Young G."/>
            <person name="Yu Q."/>
            <person name="Zembek L."/>
            <person name="Zhong D."/>
            <person name="Zimmer A."/>
            <person name="Zwirko Z."/>
            <person name="Jaffe D.B."/>
            <person name="Alvarez P."/>
            <person name="Brockman W."/>
            <person name="Butler J."/>
            <person name="Chin C."/>
            <person name="Gnerre S."/>
            <person name="Grabherr M."/>
            <person name="Kleber M."/>
            <person name="Mauceli E."/>
            <person name="MacCallum I."/>
        </authorList>
    </citation>
    <scope>NUCLEOTIDE SEQUENCE [LARGE SCALE GENOMIC DNA]</scope>
    <source>
        <strain evidence="3">Tai18E2 / Tucson 14021-0261.01</strain>
    </source>
</reference>
<dbReference type="eggNOG" id="ENOG502T97P">
    <property type="taxonomic scope" value="Eukaryota"/>
</dbReference>
<organism evidence="2 3">
    <name type="scientific">Drosophila yakuba</name>
    <name type="common">Fruit fly</name>
    <dbReference type="NCBI Taxonomy" id="7245"/>
    <lineage>
        <taxon>Eukaryota</taxon>
        <taxon>Metazoa</taxon>
        <taxon>Ecdysozoa</taxon>
        <taxon>Arthropoda</taxon>
        <taxon>Hexapoda</taxon>
        <taxon>Insecta</taxon>
        <taxon>Pterygota</taxon>
        <taxon>Neoptera</taxon>
        <taxon>Endopterygota</taxon>
        <taxon>Diptera</taxon>
        <taxon>Brachycera</taxon>
        <taxon>Muscomorpha</taxon>
        <taxon>Ephydroidea</taxon>
        <taxon>Drosophilidae</taxon>
        <taxon>Drosophila</taxon>
        <taxon>Sophophora</taxon>
    </lineage>
</organism>